<reference evidence="2" key="1">
    <citation type="journal article" date="2019" name="Int. J. Syst. Evol. Microbiol.">
        <title>The Global Catalogue of Microorganisms (GCM) 10K type strain sequencing project: providing services to taxonomists for standard genome sequencing and annotation.</title>
        <authorList>
            <consortium name="The Broad Institute Genomics Platform"/>
            <consortium name="The Broad Institute Genome Sequencing Center for Infectious Disease"/>
            <person name="Wu L."/>
            <person name="Ma J."/>
        </authorList>
    </citation>
    <scope>NUCLEOTIDE SEQUENCE [LARGE SCALE GENOMIC DNA]</scope>
    <source>
        <strain evidence="2">JCM 17551</strain>
    </source>
</reference>
<dbReference type="Proteomes" id="UP001501565">
    <property type="component" value="Unassembled WGS sequence"/>
</dbReference>
<sequence>MTSSATQLTLTSDPVELGQWYTVTGQYRAGQLKLTVLAGNGVETLSQQSQPLSGVIDYGSGDLTLELGDNYTGLMQGVEFFDWNRKPLVTFDDDSLVKQIQLDASGVAKVAVKSTGVYGDSSVSPEAKSALFQKIPLVMNDIQNPTEKSTGYISLTTESAYQVMAEQYTSNAPIPENAQIAYLYNTNPTSQFDLFFISKAHAAGDWVPTLDELEEMAKEAADAVAEAATWVVPYDDMITIAEQLEYRKTNSSEYNPMLLAASSLSVLSVIPTPFTKVLKPIMKPIKAVAKVVGKGKFGQAFSNKFLELARACVADKGKGSACDKLESLLPFLEIIGYMYIADPEGFTEMVQSVASEDDFITLFEFLTMDIDPSWFGLDDNPITQVMPSPTPYLQWMGISTAYAKTSTSLIKEFGKSFLRVLSNLSKKV</sequence>
<keyword evidence="2" id="KW-1185">Reference proteome</keyword>
<proteinExistence type="predicted"/>
<evidence type="ECO:0000313" key="1">
    <source>
        <dbReference type="EMBL" id="GAA3921906.1"/>
    </source>
</evidence>
<comment type="caution">
    <text evidence="1">The sequence shown here is derived from an EMBL/GenBank/DDBJ whole genome shotgun (WGS) entry which is preliminary data.</text>
</comment>
<dbReference type="RefSeq" id="WP_344797535.1">
    <property type="nucleotide sequence ID" value="NZ_BAABBN010000004.1"/>
</dbReference>
<organism evidence="1 2">
    <name type="scientific">Litoribacillus peritrichatus</name>
    <dbReference type="NCBI Taxonomy" id="718191"/>
    <lineage>
        <taxon>Bacteria</taxon>
        <taxon>Pseudomonadati</taxon>
        <taxon>Pseudomonadota</taxon>
        <taxon>Gammaproteobacteria</taxon>
        <taxon>Oceanospirillales</taxon>
        <taxon>Oceanospirillaceae</taxon>
        <taxon>Litoribacillus</taxon>
    </lineage>
</organism>
<evidence type="ECO:0000313" key="2">
    <source>
        <dbReference type="Proteomes" id="UP001501565"/>
    </source>
</evidence>
<gene>
    <name evidence="1" type="ORF">GCM10022277_17300</name>
</gene>
<name>A0ABP7MF52_9GAMM</name>
<dbReference type="EMBL" id="BAABBN010000004">
    <property type="protein sequence ID" value="GAA3921906.1"/>
    <property type="molecule type" value="Genomic_DNA"/>
</dbReference>
<accession>A0ABP7MF52</accession>
<protein>
    <submittedName>
        <fullName evidence="1">Uncharacterized protein</fullName>
    </submittedName>
</protein>